<dbReference type="HAMAP" id="MF_00528">
    <property type="entry name" value="Maf"/>
    <property type="match status" value="1"/>
</dbReference>
<comment type="catalytic activity">
    <reaction evidence="4">
        <text>UTP + H2O = UMP + diphosphate + H(+)</text>
        <dbReference type="Rhea" id="RHEA:29395"/>
        <dbReference type="ChEBI" id="CHEBI:15377"/>
        <dbReference type="ChEBI" id="CHEBI:15378"/>
        <dbReference type="ChEBI" id="CHEBI:33019"/>
        <dbReference type="ChEBI" id="CHEBI:46398"/>
        <dbReference type="ChEBI" id="CHEBI:57865"/>
        <dbReference type="EC" id="3.6.1.9"/>
    </reaction>
</comment>
<comment type="caution">
    <text evidence="4">Lacks conserved residue(s) required for the propagation of feature annotation.</text>
</comment>
<keyword evidence="6" id="KW-1185">Reference proteome</keyword>
<dbReference type="GO" id="GO:0036221">
    <property type="term" value="F:UTP diphosphatase activity"/>
    <property type="evidence" value="ECO:0007669"/>
    <property type="project" value="RHEA"/>
</dbReference>
<dbReference type="NCBIfam" id="TIGR00172">
    <property type="entry name" value="maf"/>
    <property type="match status" value="1"/>
</dbReference>
<accession>A0A346NRF0</accession>
<dbReference type="EC" id="3.6.1.9" evidence="4"/>
<feature type="site" description="Important for substrate specificity" evidence="4">
    <location>
        <position position="158"/>
    </location>
</feature>
<comment type="cofactor">
    <cofactor evidence="1 4">
        <name>a divalent metal cation</name>
        <dbReference type="ChEBI" id="CHEBI:60240"/>
    </cofactor>
</comment>
<keyword evidence="4" id="KW-0963">Cytoplasm</keyword>
<name>A0A346NRF0_9ALTE</name>
<comment type="subcellular location">
    <subcellularLocation>
        <location evidence="4">Cytoplasm</location>
    </subcellularLocation>
</comment>
<keyword evidence="2 4" id="KW-0378">Hydrolase</keyword>
<dbReference type="RefSeq" id="WP_108566710.1">
    <property type="nucleotide sequence ID" value="NZ_CP031769.1"/>
</dbReference>
<dbReference type="GO" id="GO:0005737">
    <property type="term" value="C:cytoplasm"/>
    <property type="evidence" value="ECO:0007669"/>
    <property type="project" value="UniProtKB-SubCell"/>
</dbReference>
<evidence type="ECO:0000313" key="6">
    <source>
        <dbReference type="Proteomes" id="UP000262073"/>
    </source>
</evidence>
<dbReference type="PANTHER" id="PTHR43213">
    <property type="entry name" value="BIFUNCTIONAL DTTP/UTP PYROPHOSPHATASE/METHYLTRANSFERASE PROTEIN-RELATED"/>
    <property type="match status" value="1"/>
</dbReference>
<dbReference type="GO" id="GO:0009117">
    <property type="term" value="P:nucleotide metabolic process"/>
    <property type="evidence" value="ECO:0007669"/>
    <property type="project" value="UniProtKB-KW"/>
</dbReference>
<feature type="site" description="Important for substrate specificity" evidence="4">
    <location>
        <position position="76"/>
    </location>
</feature>
<gene>
    <name evidence="5" type="ORF">D0Y50_18175</name>
</gene>
<dbReference type="InterPro" id="IPR003697">
    <property type="entry name" value="Maf-like"/>
</dbReference>
<sequence>MTIPLILASASARRTALLEQMGFAHQQLPVDIDESGLPGEPPAALVARLAEQKARAAFARLGPTEQRSAVVLGSDTLIAYAGESLGKPADKEDCIATLLRLSDNLHQVLTAICVVNAADSETQIITTEVQFAPVTRAEIERYWATGEPADKAGSYAIQGIGGQFVRSVNGSVSAVIGLPLYETKCLLHKFGVVE</sequence>
<reference evidence="5 6" key="1">
    <citation type="submission" date="2018-08" db="EMBL/GenBank/DDBJ databases">
        <title>Salinimonas sediminis sp. nov., a piezophilic bacterium isolated from a deep-sea sediment sample from the New Britain Trench.</title>
        <authorList>
            <person name="Cao J."/>
        </authorList>
    </citation>
    <scope>NUCLEOTIDE SEQUENCE [LARGE SCALE GENOMIC DNA]</scope>
    <source>
        <strain evidence="5 6">N102</strain>
    </source>
</reference>
<evidence type="ECO:0000256" key="1">
    <source>
        <dbReference type="ARBA" id="ARBA00001968"/>
    </source>
</evidence>
<keyword evidence="3 4" id="KW-0546">Nucleotide metabolism</keyword>
<organism evidence="5 6">
    <name type="scientific">Salinimonas sediminis</name>
    <dbReference type="NCBI Taxonomy" id="2303538"/>
    <lineage>
        <taxon>Bacteria</taxon>
        <taxon>Pseudomonadati</taxon>
        <taxon>Pseudomonadota</taxon>
        <taxon>Gammaproteobacteria</taxon>
        <taxon>Alteromonadales</taxon>
        <taxon>Alteromonadaceae</taxon>
        <taxon>Alteromonas/Salinimonas group</taxon>
        <taxon>Salinimonas</taxon>
    </lineage>
</organism>
<dbReference type="GO" id="GO:0036218">
    <property type="term" value="F:dTTP diphosphatase activity"/>
    <property type="evidence" value="ECO:0007669"/>
    <property type="project" value="RHEA"/>
</dbReference>
<protein>
    <recommendedName>
        <fullName evidence="4">dTTP/UTP pyrophosphatase</fullName>
        <shortName evidence="4">dTTPase/UTPase</shortName>
        <ecNumber evidence="4">3.6.1.9</ecNumber>
    </recommendedName>
    <alternativeName>
        <fullName evidence="4">Nucleoside triphosphate pyrophosphatase</fullName>
    </alternativeName>
    <alternativeName>
        <fullName evidence="4">Nucleotide pyrophosphatase</fullName>
        <shortName evidence="4">Nucleotide PPase</shortName>
    </alternativeName>
</protein>
<proteinExistence type="inferred from homology"/>
<dbReference type="InterPro" id="IPR029001">
    <property type="entry name" value="ITPase-like_fam"/>
</dbReference>
<dbReference type="CDD" id="cd00555">
    <property type="entry name" value="Maf"/>
    <property type="match status" value="1"/>
</dbReference>
<dbReference type="OrthoDB" id="9807767at2"/>
<feature type="site" description="Important for substrate specificity" evidence="4">
    <location>
        <position position="13"/>
    </location>
</feature>
<dbReference type="AlphaFoldDB" id="A0A346NRF0"/>
<evidence type="ECO:0000313" key="5">
    <source>
        <dbReference type="EMBL" id="AXR08107.1"/>
    </source>
</evidence>
<dbReference type="EMBL" id="CP031769">
    <property type="protein sequence ID" value="AXR08107.1"/>
    <property type="molecule type" value="Genomic_DNA"/>
</dbReference>
<evidence type="ECO:0000256" key="4">
    <source>
        <dbReference type="HAMAP-Rule" id="MF_00528"/>
    </source>
</evidence>
<dbReference type="KEGG" id="salm:D0Y50_18175"/>
<dbReference type="Gene3D" id="3.90.950.10">
    <property type="match status" value="1"/>
</dbReference>
<feature type="active site" description="Proton acceptor" evidence="4">
    <location>
        <position position="75"/>
    </location>
</feature>
<dbReference type="SUPFAM" id="SSF52972">
    <property type="entry name" value="ITPase-like"/>
    <property type="match status" value="1"/>
</dbReference>
<comment type="catalytic activity">
    <reaction evidence="4">
        <text>dTTP + H2O = dTMP + diphosphate + H(+)</text>
        <dbReference type="Rhea" id="RHEA:28534"/>
        <dbReference type="ChEBI" id="CHEBI:15377"/>
        <dbReference type="ChEBI" id="CHEBI:15378"/>
        <dbReference type="ChEBI" id="CHEBI:33019"/>
        <dbReference type="ChEBI" id="CHEBI:37568"/>
        <dbReference type="ChEBI" id="CHEBI:63528"/>
        <dbReference type="EC" id="3.6.1.9"/>
    </reaction>
</comment>
<dbReference type="PANTHER" id="PTHR43213:SF5">
    <property type="entry name" value="BIFUNCTIONAL DTTP_UTP PYROPHOSPHATASE_METHYLTRANSFERASE PROTEIN-RELATED"/>
    <property type="match status" value="1"/>
</dbReference>
<dbReference type="Pfam" id="PF02545">
    <property type="entry name" value="Maf"/>
    <property type="match status" value="1"/>
</dbReference>
<evidence type="ECO:0000256" key="3">
    <source>
        <dbReference type="ARBA" id="ARBA00023080"/>
    </source>
</evidence>
<comment type="similarity">
    <text evidence="4">Belongs to the Maf family. YhdE subfamily.</text>
</comment>
<evidence type="ECO:0000256" key="2">
    <source>
        <dbReference type="ARBA" id="ARBA00022801"/>
    </source>
</evidence>
<dbReference type="PIRSF" id="PIRSF006305">
    <property type="entry name" value="Maf"/>
    <property type="match status" value="1"/>
</dbReference>
<comment type="function">
    <text evidence="4">Nucleoside triphosphate pyrophosphatase that hydrolyzes dTTP and UTP. May have a dual role in cell division arrest and in preventing the incorporation of modified nucleotides into cellular nucleic acids.</text>
</comment>
<dbReference type="Proteomes" id="UP000262073">
    <property type="component" value="Chromosome"/>
</dbReference>